<evidence type="ECO:0000313" key="5">
    <source>
        <dbReference type="EMBL" id="EAU69241.1"/>
    </source>
</evidence>
<evidence type="ECO:0000256" key="2">
    <source>
        <dbReference type="SAM" id="Phobius"/>
    </source>
</evidence>
<accession>Q09C41</accession>
<name>Q09C41_STIAD</name>
<dbReference type="RefSeq" id="WP_002610790.1">
    <property type="nucleotide sequence ID" value="NC_014623.1"/>
</dbReference>
<dbReference type="Proteomes" id="UP000001351">
    <property type="component" value="Chromosome"/>
</dbReference>
<feature type="transmembrane region" description="Helical" evidence="2">
    <location>
        <begin position="174"/>
        <end position="191"/>
    </location>
</feature>
<gene>
    <name evidence="4" type="ordered locus">STAUR_6611</name>
    <name evidence="5" type="ORF">STIAU_7996</name>
</gene>
<dbReference type="Proteomes" id="UP000032702">
    <property type="component" value="Unassembled WGS sequence"/>
</dbReference>
<evidence type="ECO:0000313" key="7">
    <source>
        <dbReference type="Proteomes" id="UP000032702"/>
    </source>
</evidence>
<dbReference type="eggNOG" id="ENOG5031V4S">
    <property type="taxonomic scope" value="Bacteria"/>
</dbReference>
<keyword evidence="2" id="KW-0812">Transmembrane</keyword>
<dbReference type="STRING" id="378806.STAUR_6611"/>
<dbReference type="AlphaFoldDB" id="Q09C41"/>
<feature type="transmembrane region" description="Helical" evidence="2">
    <location>
        <begin position="116"/>
        <end position="136"/>
    </location>
</feature>
<keyword evidence="2" id="KW-1133">Transmembrane helix</keyword>
<reference evidence="5 7" key="1">
    <citation type="submission" date="2006-04" db="EMBL/GenBank/DDBJ databases">
        <authorList>
            <person name="Nierman W.C."/>
        </authorList>
    </citation>
    <scope>NUCLEOTIDE SEQUENCE [LARGE SCALE GENOMIC DNA]</scope>
    <source>
        <strain evidence="5 7">DW4/3-1</strain>
    </source>
</reference>
<dbReference type="EMBL" id="AAMD01000007">
    <property type="protein sequence ID" value="EAU69241.1"/>
    <property type="molecule type" value="Genomic_DNA"/>
</dbReference>
<reference evidence="4 6" key="2">
    <citation type="journal article" date="2011" name="Mol. Biol. Evol.">
        <title>Comparative genomic analysis of fruiting body formation in Myxococcales.</title>
        <authorList>
            <person name="Huntley S."/>
            <person name="Hamann N."/>
            <person name="Wegener-Feldbrugge S."/>
            <person name="Treuner-Lange A."/>
            <person name="Kube M."/>
            <person name="Reinhardt R."/>
            <person name="Klages S."/>
            <person name="Muller R."/>
            <person name="Ronning C.M."/>
            <person name="Nierman W.C."/>
            <person name="Sogaard-Andersen L."/>
        </authorList>
    </citation>
    <scope>NUCLEOTIDE SEQUENCE [LARGE SCALE GENOMIC DNA]</scope>
    <source>
        <strain evidence="4 6">DW4/3-1</strain>
    </source>
</reference>
<keyword evidence="2" id="KW-0472">Membrane</keyword>
<feature type="transmembrane region" description="Helical" evidence="2">
    <location>
        <begin position="211"/>
        <end position="231"/>
    </location>
</feature>
<feature type="transmembrane region" description="Helical" evidence="2">
    <location>
        <begin position="82"/>
        <end position="104"/>
    </location>
</feature>
<organism evidence="5 7">
    <name type="scientific">Stigmatella aurantiaca (strain DW4/3-1)</name>
    <dbReference type="NCBI Taxonomy" id="378806"/>
    <lineage>
        <taxon>Bacteria</taxon>
        <taxon>Pseudomonadati</taxon>
        <taxon>Myxococcota</taxon>
        <taxon>Myxococcia</taxon>
        <taxon>Myxococcales</taxon>
        <taxon>Cystobacterineae</taxon>
        <taxon>Archangiaceae</taxon>
        <taxon>Stigmatella</taxon>
    </lineage>
</organism>
<evidence type="ECO:0000256" key="1">
    <source>
        <dbReference type="SAM" id="MobiDB-lite"/>
    </source>
</evidence>
<dbReference type="OrthoDB" id="5385063at2"/>
<sequence length="235" mass="23047">MFLLRIALGLALMAPCLGLAQPADAPALSPPTNPDTLPPPPLVSAPKEPEAPHPPAVLFPHQWKPSEPQGPGLVAGRLMLELLAGAAGGAGMGAVSFLVGASVISGACDGDSLDCFVPLFMMGGAGALIGVPLGVYGAGKLMKGRGQFWPTLIGTVAGAGLGLAGALASQNGTALILGLSAGPVVGAIVGYEISHLVPGFPTRPGTVRPGLGLSMLPSFAATPGGGVLGGLSGRF</sequence>
<protein>
    <recommendedName>
        <fullName evidence="8">Elastin</fullName>
    </recommendedName>
</protein>
<feature type="chain" id="PRO_5010840482" description="Elastin" evidence="3">
    <location>
        <begin position="26"/>
        <end position="235"/>
    </location>
</feature>
<dbReference type="HOGENOM" id="CLU_1204204_0_0_7"/>
<dbReference type="KEGG" id="sur:STAUR_6611"/>
<evidence type="ECO:0000256" key="3">
    <source>
        <dbReference type="SAM" id="SignalP"/>
    </source>
</evidence>
<proteinExistence type="predicted"/>
<dbReference type="EMBL" id="CP002271">
    <property type="protein sequence ID" value="ADO74368.1"/>
    <property type="molecule type" value="Genomic_DNA"/>
</dbReference>
<evidence type="ECO:0000313" key="6">
    <source>
        <dbReference type="Proteomes" id="UP000001351"/>
    </source>
</evidence>
<feature type="compositionally biased region" description="Pro residues" evidence="1">
    <location>
        <begin position="28"/>
        <end position="43"/>
    </location>
</feature>
<keyword evidence="3" id="KW-0732">Signal</keyword>
<feature type="signal peptide" evidence="3">
    <location>
        <begin position="1"/>
        <end position="25"/>
    </location>
</feature>
<keyword evidence="6" id="KW-1185">Reference proteome</keyword>
<feature type="region of interest" description="Disordered" evidence="1">
    <location>
        <begin position="27"/>
        <end position="56"/>
    </location>
</feature>
<dbReference type="PATRIC" id="fig|378806.16.peg.8666"/>
<feature type="transmembrane region" description="Helical" evidence="2">
    <location>
        <begin position="148"/>
        <end position="167"/>
    </location>
</feature>
<evidence type="ECO:0000313" key="4">
    <source>
        <dbReference type="EMBL" id="ADO74368.1"/>
    </source>
</evidence>
<evidence type="ECO:0008006" key="8">
    <source>
        <dbReference type="Google" id="ProtNLM"/>
    </source>
</evidence>